<dbReference type="AlphaFoldDB" id="D7FWS2"/>
<dbReference type="PANTHER" id="PTHR46601">
    <property type="entry name" value="ULP_PROTEASE DOMAIN-CONTAINING PROTEIN"/>
    <property type="match status" value="1"/>
</dbReference>
<evidence type="ECO:0000256" key="1">
    <source>
        <dbReference type="SAM" id="MobiDB-lite"/>
    </source>
</evidence>
<evidence type="ECO:0000313" key="2">
    <source>
        <dbReference type="EMBL" id="CBJ32160.1"/>
    </source>
</evidence>
<accession>D7FWS2</accession>
<dbReference type="OrthoDB" id="6152551at2759"/>
<keyword evidence="3" id="KW-1185">Reference proteome</keyword>
<dbReference type="PANTHER" id="PTHR46601:SF1">
    <property type="entry name" value="ADF-H DOMAIN-CONTAINING PROTEIN"/>
    <property type="match status" value="1"/>
</dbReference>
<reference evidence="2 3" key="1">
    <citation type="journal article" date="2010" name="Nature">
        <title>The Ectocarpus genome and the independent evolution of multicellularity in brown algae.</title>
        <authorList>
            <person name="Cock J.M."/>
            <person name="Sterck L."/>
            <person name="Rouze P."/>
            <person name="Scornet D."/>
            <person name="Allen A.E."/>
            <person name="Amoutzias G."/>
            <person name="Anthouard V."/>
            <person name="Artiguenave F."/>
            <person name="Aury J.M."/>
            <person name="Badger J.H."/>
            <person name="Beszteri B."/>
            <person name="Billiau K."/>
            <person name="Bonnet E."/>
            <person name="Bothwell J.H."/>
            <person name="Bowler C."/>
            <person name="Boyen C."/>
            <person name="Brownlee C."/>
            <person name="Carrano C.J."/>
            <person name="Charrier B."/>
            <person name="Cho G.Y."/>
            <person name="Coelho S.M."/>
            <person name="Collen J."/>
            <person name="Corre E."/>
            <person name="Da Silva C."/>
            <person name="Delage L."/>
            <person name="Delaroque N."/>
            <person name="Dittami S.M."/>
            <person name="Doulbeau S."/>
            <person name="Elias M."/>
            <person name="Farnham G."/>
            <person name="Gachon C.M."/>
            <person name="Gschloessl B."/>
            <person name="Heesch S."/>
            <person name="Jabbari K."/>
            <person name="Jubin C."/>
            <person name="Kawai H."/>
            <person name="Kimura K."/>
            <person name="Kloareg B."/>
            <person name="Kupper F.C."/>
            <person name="Lang D."/>
            <person name="Le Bail A."/>
            <person name="Leblanc C."/>
            <person name="Lerouge P."/>
            <person name="Lohr M."/>
            <person name="Lopez P.J."/>
            <person name="Martens C."/>
            <person name="Maumus F."/>
            <person name="Michel G."/>
            <person name="Miranda-Saavedra D."/>
            <person name="Morales J."/>
            <person name="Moreau H."/>
            <person name="Motomura T."/>
            <person name="Nagasato C."/>
            <person name="Napoli C.A."/>
            <person name="Nelson D.R."/>
            <person name="Nyvall-Collen P."/>
            <person name="Peters A.F."/>
            <person name="Pommier C."/>
            <person name="Potin P."/>
            <person name="Poulain J."/>
            <person name="Quesneville H."/>
            <person name="Read B."/>
            <person name="Rensing S.A."/>
            <person name="Ritter A."/>
            <person name="Rousvoal S."/>
            <person name="Samanta M."/>
            <person name="Samson G."/>
            <person name="Schroeder D.C."/>
            <person name="Segurens B."/>
            <person name="Strittmatter M."/>
            <person name="Tonon T."/>
            <person name="Tregear J.W."/>
            <person name="Valentin K."/>
            <person name="von Dassow P."/>
            <person name="Yamagishi T."/>
            <person name="Van de Peer Y."/>
            <person name="Wincker P."/>
        </authorList>
    </citation>
    <scope>NUCLEOTIDE SEQUENCE [LARGE SCALE GENOMIC DNA]</scope>
    <source>
        <strain evidence="3">Ec32 / CCAP1310/4</strain>
    </source>
</reference>
<proteinExistence type="predicted"/>
<feature type="region of interest" description="Disordered" evidence="1">
    <location>
        <begin position="480"/>
        <end position="515"/>
    </location>
</feature>
<dbReference type="EMBL" id="FN649760">
    <property type="protein sequence ID" value="CBJ32160.1"/>
    <property type="molecule type" value="Genomic_DNA"/>
</dbReference>
<feature type="region of interest" description="Disordered" evidence="1">
    <location>
        <begin position="18"/>
        <end position="67"/>
    </location>
</feature>
<protein>
    <submittedName>
        <fullName evidence="2">Uncharacterized protein</fullName>
    </submittedName>
</protein>
<dbReference type="Proteomes" id="UP000002630">
    <property type="component" value="Unassembled WGS sequence"/>
</dbReference>
<evidence type="ECO:0000313" key="3">
    <source>
        <dbReference type="Proteomes" id="UP000002630"/>
    </source>
</evidence>
<name>D7FWS2_ECTSI</name>
<gene>
    <name evidence="2" type="ORF">Esi_0312_0005</name>
</gene>
<feature type="region of interest" description="Disordered" evidence="1">
    <location>
        <begin position="231"/>
        <end position="252"/>
    </location>
</feature>
<sequence length="806" mass="89485">MLSVRDVAAGRLSGEHRTQATLFATPSPANVGATSPPTPLGRLDINTPPQPADPQQAAKRRKNTESTRKCRFVKAIKENIDSSARSHADTFGMSFEQAQKDAYKGVMTHEICRQVVHDECKAKKNEHHAVVQAVRDVWSIVSGSSVVASAGGYSLRRTMVGIIGSPRVSFEAAKSFLGGTLKEKTYKKARERREEALKNNDFGKMAGKRKQRSDNLEDLYPFAMARVRESIEERTQPSPCETKTKHDRAKGNHIRSDADNSLVCVRPELCQTHGISYMMGTQLQLYNSCMEDLQAAFEQGHVEVGSISKKSFEDIIPFYVVEQSPRSCLCVHCYKAKLATVSLVKMWPTLHHGETTGAACSCTCDLCSSAGGCKEFLPYSSPKEVSSMGKLSDKLMCDKIFLYTATGNGKAISAHSSVCVSGNCPRCKERQDRFFGCPRNRGGIDRDLGPASTSSSTIHPAGRTSGGTVEWSMFDTVDEAGRAVGPSRRRGANAGGDGESDDDSGGAGRPRPKKGVVVKRGTVDEFFEEVREIQGVYRKHRRQFHHQRSTFNETLATLEEGQVVFVVDFQEQLQLSEQDEVQSQHWQHESVTIFPAPIYFKMRGRVWCYSFQVLTDDRTQDNVWVQYVMNQLLSVHVPGLLRKVGAAPMTKAIIFTDNCAKQFKCRFHFGWVAQSGVMIRDSDGNATDMRLVVEHHYFGSCHGKSNSDSEGAITKLAERTNVMNGSWVVRNPEHLCELLAKEFSFLLQEASPDEADRFYEDKSHSRGGQQLLVTKVCDHQLPPTGKDRPIPDDRSTLVVQISLVFS</sequence>
<dbReference type="InParanoid" id="D7FWS2"/>
<feature type="region of interest" description="Disordered" evidence="1">
    <location>
        <begin position="445"/>
        <end position="468"/>
    </location>
</feature>
<organism evidence="2 3">
    <name type="scientific">Ectocarpus siliculosus</name>
    <name type="common">Brown alga</name>
    <name type="synonym">Conferva siliculosa</name>
    <dbReference type="NCBI Taxonomy" id="2880"/>
    <lineage>
        <taxon>Eukaryota</taxon>
        <taxon>Sar</taxon>
        <taxon>Stramenopiles</taxon>
        <taxon>Ochrophyta</taxon>
        <taxon>PX clade</taxon>
        <taxon>Phaeophyceae</taxon>
        <taxon>Ectocarpales</taxon>
        <taxon>Ectocarpaceae</taxon>
        <taxon>Ectocarpus</taxon>
    </lineage>
</organism>
<feature type="compositionally biased region" description="Polar residues" evidence="1">
    <location>
        <begin position="19"/>
        <end position="35"/>
    </location>
</feature>